<keyword evidence="5" id="KW-1185">Reference proteome</keyword>
<dbReference type="InterPro" id="IPR049046">
    <property type="entry name" value="Beta-AFase-like_GH127_middle"/>
</dbReference>
<feature type="domain" description="Non-reducing end beta-L-arabinofuranosidase-like GH127 C-terminal" evidence="3">
    <location>
        <begin position="518"/>
        <end position="628"/>
    </location>
</feature>
<sequence>MAPLDQRSVTITDDFWAPRREQVRTSTLRQQERQLRAPGQQFDALRLTWQPGDPHEPHIFWESDVAKWIEAASYCLATTADPELEASVDEAISLLAGAQQPDGYLNVYFTVVKPGQRFTDLRDAHELYCAGHLIEAAVAHHAATGKTTLLDVMTRYADLIDREFGPGGSCEGGYDGHEEIELALVKLARATGERRYLDCALRMVTARGQRPFYYEAEEARRGDTGYFGGVFPQRPRQAEFWREYNQSHLPVVEQSDAVGHSVRAMYLYAAVTDLAVETGDEALAAACDRVWESLTQRRLYVTGGVGARHDIEGFGGDYELPDARGYAETCAAIGLVFWAQRMANARRDAAYVEVLERALYNGVLSGASADGTSYFYGNPLASDGSVHRHEWFGVACCPPNLARLLSSLELYAYAQGAEEAVVNLYISGSARFDLADGPLALRVRSEHPVDGSAELRVTEAAPGPVTLSLRIPAWATGAQLVVAGRELELSEVVADGYARVRREWAEGDVVQLRLGMDPQRVWAHPAVFDTAHRVALQRGPLVFCLEGVDHQDAVAQLSLPRGAVLDVQDDATSGTVALLAGGSAVTGAADRSAPLYGTEPPATRAADLRAVPYFSWANRGQSDMTVWIHEMDQA</sequence>
<dbReference type="PANTHER" id="PTHR43465">
    <property type="entry name" value="DUF1680 DOMAIN PROTEIN (AFU_ORTHOLOGUE AFUA_1G08910)"/>
    <property type="match status" value="1"/>
</dbReference>
<evidence type="ECO:0000313" key="5">
    <source>
        <dbReference type="Proteomes" id="UP000321234"/>
    </source>
</evidence>
<dbReference type="OrthoDB" id="9757939at2"/>
<evidence type="ECO:0000259" key="2">
    <source>
        <dbReference type="Pfam" id="PF20736"/>
    </source>
</evidence>
<comment type="caution">
    <text evidence="4">The sequence shown here is derived from an EMBL/GenBank/DDBJ whole genome shotgun (WGS) entry which is preliminary data.</text>
</comment>
<feature type="domain" description="Non-reducing end beta-L-arabinofuranosidase-like GH127 middle" evidence="2">
    <location>
        <begin position="421"/>
        <end position="516"/>
    </location>
</feature>
<dbReference type="Pfam" id="PF20737">
    <property type="entry name" value="Glyco_hydro127C"/>
    <property type="match status" value="1"/>
</dbReference>
<dbReference type="Pfam" id="PF07944">
    <property type="entry name" value="Beta-AFase-like_GH127_cat"/>
    <property type="match status" value="1"/>
</dbReference>
<proteinExistence type="predicted"/>
<protein>
    <submittedName>
        <fullName evidence="4">Glycoside hydrolase family 127 protein</fullName>
    </submittedName>
</protein>
<evidence type="ECO:0000259" key="1">
    <source>
        <dbReference type="Pfam" id="PF07944"/>
    </source>
</evidence>
<evidence type="ECO:0000259" key="3">
    <source>
        <dbReference type="Pfam" id="PF20737"/>
    </source>
</evidence>
<dbReference type="PANTHER" id="PTHR43465:SF2">
    <property type="entry name" value="DUF1680 DOMAIN PROTEIN (AFU_ORTHOLOGUE AFUA_1G08910)"/>
    <property type="match status" value="1"/>
</dbReference>
<reference evidence="4 5" key="1">
    <citation type="submission" date="2019-07" db="EMBL/GenBank/DDBJ databases">
        <title>Quadrisphaera sp. strain DD2A genome sequencing and assembly.</title>
        <authorList>
            <person name="Kim I."/>
        </authorList>
    </citation>
    <scope>NUCLEOTIDE SEQUENCE [LARGE SCALE GENOMIC DNA]</scope>
    <source>
        <strain evidence="4 5">DD2A</strain>
    </source>
</reference>
<dbReference type="GO" id="GO:0005975">
    <property type="term" value="P:carbohydrate metabolic process"/>
    <property type="evidence" value="ECO:0007669"/>
    <property type="project" value="InterPro"/>
</dbReference>
<gene>
    <name evidence="4" type="ORF">FMM08_22505</name>
</gene>
<evidence type="ECO:0000313" key="4">
    <source>
        <dbReference type="EMBL" id="TXR51312.1"/>
    </source>
</evidence>
<dbReference type="SUPFAM" id="SSF48208">
    <property type="entry name" value="Six-hairpin glycosidases"/>
    <property type="match status" value="1"/>
</dbReference>
<dbReference type="InterPro" id="IPR049049">
    <property type="entry name" value="Beta-AFase-like_GH127_C"/>
</dbReference>
<dbReference type="InterPro" id="IPR049174">
    <property type="entry name" value="Beta-AFase-like"/>
</dbReference>
<dbReference type="Pfam" id="PF20736">
    <property type="entry name" value="Glyco_hydro127M"/>
    <property type="match status" value="1"/>
</dbReference>
<organism evidence="4 5">
    <name type="scientific">Quadrisphaera setariae</name>
    <dbReference type="NCBI Taxonomy" id="2593304"/>
    <lineage>
        <taxon>Bacteria</taxon>
        <taxon>Bacillati</taxon>
        <taxon>Actinomycetota</taxon>
        <taxon>Actinomycetes</taxon>
        <taxon>Kineosporiales</taxon>
        <taxon>Kineosporiaceae</taxon>
        <taxon>Quadrisphaera</taxon>
    </lineage>
</organism>
<dbReference type="GO" id="GO:0016787">
    <property type="term" value="F:hydrolase activity"/>
    <property type="evidence" value="ECO:0007669"/>
    <property type="project" value="UniProtKB-KW"/>
</dbReference>
<dbReference type="EMBL" id="VKAC01000023">
    <property type="protein sequence ID" value="TXR51312.1"/>
    <property type="molecule type" value="Genomic_DNA"/>
</dbReference>
<feature type="domain" description="Non-reducing end beta-L-arabinofuranosidase-like GH127 catalytic" evidence="1">
    <location>
        <begin position="8"/>
        <end position="408"/>
    </location>
</feature>
<dbReference type="Proteomes" id="UP000321234">
    <property type="component" value="Unassembled WGS sequence"/>
</dbReference>
<keyword evidence="4" id="KW-0378">Hydrolase</keyword>
<accession>A0A5C8YZK8</accession>
<dbReference type="InterPro" id="IPR008928">
    <property type="entry name" value="6-hairpin_glycosidase_sf"/>
</dbReference>
<dbReference type="AlphaFoldDB" id="A0A5C8YZK8"/>
<dbReference type="InterPro" id="IPR012878">
    <property type="entry name" value="Beta-AFase-like_GH127_cat"/>
</dbReference>
<name>A0A5C8YZK8_9ACTN</name>